<dbReference type="PANTHER" id="PTHR30572:SF4">
    <property type="entry name" value="ABC TRANSPORTER PERMEASE YTRF"/>
    <property type="match status" value="1"/>
</dbReference>
<dbReference type="GO" id="GO:0022857">
    <property type="term" value="F:transmembrane transporter activity"/>
    <property type="evidence" value="ECO:0007669"/>
    <property type="project" value="TreeGrafter"/>
</dbReference>
<feature type="domain" description="MacB-like periplasmic core" evidence="9">
    <location>
        <begin position="27"/>
        <end position="242"/>
    </location>
</feature>
<evidence type="ECO:0000256" key="1">
    <source>
        <dbReference type="ARBA" id="ARBA00004651"/>
    </source>
</evidence>
<evidence type="ECO:0000256" key="4">
    <source>
        <dbReference type="ARBA" id="ARBA00022989"/>
    </source>
</evidence>
<comment type="similarity">
    <text evidence="6">Belongs to the ABC-4 integral membrane protein family.</text>
</comment>
<feature type="transmembrane region" description="Helical" evidence="7">
    <location>
        <begin position="319"/>
        <end position="351"/>
    </location>
</feature>
<evidence type="ECO:0000259" key="8">
    <source>
        <dbReference type="Pfam" id="PF02687"/>
    </source>
</evidence>
<name>A0A5M6ZD92_9PROT</name>
<comment type="subcellular location">
    <subcellularLocation>
        <location evidence="1">Cell membrane</location>
        <topology evidence="1">Multi-pass membrane protein</topology>
    </subcellularLocation>
</comment>
<feature type="transmembrane region" description="Helical" evidence="7">
    <location>
        <begin position="273"/>
        <end position="298"/>
    </location>
</feature>
<gene>
    <name evidence="10" type="ORF">F1654_10670</name>
</gene>
<dbReference type="InterPro" id="IPR003838">
    <property type="entry name" value="ABC3_permease_C"/>
</dbReference>
<organism evidence="10 11">
    <name type="scientific">Alkalicaulis satelles</name>
    <dbReference type="NCBI Taxonomy" id="2609175"/>
    <lineage>
        <taxon>Bacteria</taxon>
        <taxon>Pseudomonadati</taxon>
        <taxon>Pseudomonadota</taxon>
        <taxon>Alphaproteobacteria</taxon>
        <taxon>Maricaulales</taxon>
        <taxon>Maricaulaceae</taxon>
        <taxon>Alkalicaulis</taxon>
    </lineage>
</organism>
<keyword evidence="4 7" id="KW-1133">Transmembrane helix</keyword>
<dbReference type="RefSeq" id="WP_150023536.1">
    <property type="nucleotide sequence ID" value="NZ_VWOJ01000003.1"/>
</dbReference>
<dbReference type="InterPro" id="IPR050250">
    <property type="entry name" value="Macrolide_Exporter_MacB"/>
</dbReference>
<evidence type="ECO:0000256" key="2">
    <source>
        <dbReference type="ARBA" id="ARBA00022475"/>
    </source>
</evidence>
<dbReference type="Pfam" id="PF02687">
    <property type="entry name" value="FtsX"/>
    <property type="match status" value="1"/>
</dbReference>
<evidence type="ECO:0000256" key="7">
    <source>
        <dbReference type="SAM" id="Phobius"/>
    </source>
</evidence>
<evidence type="ECO:0000259" key="9">
    <source>
        <dbReference type="Pfam" id="PF12704"/>
    </source>
</evidence>
<dbReference type="PANTHER" id="PTHR30572">
    <property type="entry name" value="MEMBRANE COMPONENT OF TRANSPORTER-RELATED"/>
    <property type="match status" value="1"/>
</dbReference>
<evidence type="ECO:0000313" key="10">
    <source>
        <dbReference type="EMBL" id="KAA5802285.1"/>
    </source>
</evidence>
<feature type="transmembrane region" description="Helical" evidence="7">
    <location>
        <begin position="357"/>
        <end position="379"/>
    </location>
</feature>
<evidence type="ECO:0000313" key="11">
    <source>
        <dbReference type="Proteomes" id="UP000325122"/>
    </source>
</evidence>
<keyword evidence="11" id="KW-1185">Reference proteome</keyword>
<evidence type="ECO:0000256" key="6">
    <source>
        <dbReference type="ARBA" id="ARBA00038076"/>
    </source>
</evidence>
<evidence type="ECO:0000256" key="3">
    <source>
        <dbReference type="ARBA" id="ARBA00022692"/>
    </source>
</evidence>
<dbReference type="EMBL" id="VWOJ01000003">
    <property type="protein sequence ID" value="KAA5802285.1"/>
    <property type="molecule type" value="Genomic_DNA"/>
</dbReference>
<keyword evidence="5 7" id="KW-0472">Membrane</keyword>
<accession>A0A5M6ZD92</accession>
<sequence>MTAAFGPPASAIGEEAIISLRNQGARSLLALLGIVIGAASVVALLNMGHMSRLEALNRFERMGVDSLQVNTTPTGPAPAGLDRALAETLHERDAQIVRVAPLAVGRGQVHSGAGSADAMIAAVTPELHDLAGLALASGRALTALDACSQVAVIGAGLVEALSTSGAPVAPGQLLHTGGYGFTVIGVLEPIAMEALSPVDYDRAILIPLECAQRVLPGPDPTAALIRLTPGADGEAAGERVAAALANSRTAVQTRSARTLIDALNTYEAVHSRLLVSIGAISLLVGGIGVMNVMLMSVMERRREIGVRMAVGARRRDIQLMFLLESAALALCGGVLGALCGIAVSAVIAALSGWGFSVAWWTLPLGPGLAAIVGVAFGLYPAMAASRLDPIEALHAS</sequence>
<comment type="caution">
    <text evidence="10">The sequence shown here is derived from an EMBL/GenBank/DDBJ whole genome shotgun (WGS) entry which is preliminary data.</text>
</comment>
<dbReference type="InterPro" id="IPR025857">
    <property type="entry name" value="MacB_PCD"/>
</dbReference>
<dbReference type="Pfam" id="PF12704">
    <property type="entry name" value="MacB_PCD"/>
    <property type="match status" value="1"/>
</dbReference>
<protein>
    <submittedName>
        <fullName evidence="10">ABC transporter permease</fullName>
    </submittedName>
</protein>
<feature type="domain" description="ABC3 transporter permease C-terminal" evidence="8">
    <location>
        <begin position="276"/>
        <end position="389"/>
    </location>
</feature>
<dbReference type="AlphaFoldDB" id="A0A5M6ZD92"/>
<evidence type="ECO:0000256" key="5">
    <source>
        <dbReference type="ARBA" id="ARBA00023136"/>
    </source>
</evidence>
<proteinExistence type="inferred from homology"/>
<keyword evidence="2" id="KW-1003">Cell membrane</keyword>
<keyword evidence="3 7" id="KW-0812">Transmembrane</keyword>
<dbReference type="Proteomes" id="UP000325122">
    <property type="component" value="Unassembled WGS sequence"/>
</dbReference>
<reference evidence="10 11" key="1">
    <citation type="submission" date="2019-09" db="EMBL/GenBank/DDBJ databases">
        <authorList>
            <person name="Kevbrin V."/>
            <person name="Grouzdev D.S."/>
        </authorList>
    </citation>
    <scope>NUCLEOTIDE SEQUENCE [LARGE SCALE GENOMIC DNA]</scope>
    <source>
        <strain evidence="10 11">G-192</strain>
    </source>
</reference>
<dbReference type="GO" id="GO:0005886">
    <property type="term" value="C:plasma membrane"/>
    <property type="evidence" value="ECO:0007669"/>
    <property type="project" value="UniProtKB-SubCell"/>
</dbReference>
<feature type="transmembrane region" description="Helical" evidence="7">
    <location>
        <begin position="28"/>
        <end position="48"/>
    </location>
</feature>